<evidence type="ECO:0000313" key="1">
    <source>
        <dbReference type="EMBL" id="BBY05282.1"/>
    </source>
</evidence>
<dbReference type="RefSeq" id="WP_169922489.1">
    <property type="nucleotide sequence ID" value="NZ_AP022583.1"/>
</dbReference>
<dbReference type="KEGG" id="mnv:MNVI_06000"/>
<gene>
    <name evidence="1" type="ORF">MNVI_06000</name>
</gene>
<dbReference type="Proteomes" id="UP000466894">
    <property type="component" value="Chromosome"/>
</dbReference>
<sequence>MRNMWKWLGVAGLVGVAAGGALVVRDQRRRNAYTPDEVRARLHQRLAESGTEG</sequence>
<accession>A0A7I7P9P2</accession>
<proteinExistence type="predicted"/>
<organism evidence="1 2">
    <name type="scientific">Mycobacterium noviomagense</name>
    <dbReference type="NCBI Taxonomy" id="459858"/>
    <lineage>
        <taxon>Bacteria</taxon>
        <taxon>Bacillati</taxon>
        <taxon>Actinomycetota</taxon>
        <taxon>Actinomycetes</taxon>
        <taxon>Mycobacteriales</taxon>
        <taxon>Mycobacteriaceae</taxon>
        <taxon>Mycobacterium</taxon>
    </lineage>
</organism>
<evidence type="ECO:0000313" key="2">
    <source>
        <dbReference type="Proteomes" id="UP000466894"/>
    </source>
</evidence>
<dbReference type="EMBL" id="AP022583">
    <property type="protein sequence ID" value="BBY05282.1"/>
    <property type="molecule type" value="Genomic_DNA"/>
</dbReference>
<reference evidence="1 2" key="1">
    <citation type="journal article" date="2019" name="Emerg. Microbes Infect.">
        <title>Comprehensive subspecies identification of 175 nontuberculous mycobacteria species based on 7547 genomic profiles.</title>
        <authorList>
            <person name="Matsumoto Y."/>
            <person name="Kinjo T."/>
            <person name="Motooka D."/>
            <person name="Nabeya D."/>
            <person name="Jung N."/>
            <person name="Uechi K."/>
            <person name="Horii T."/>
            <person name="Iida T."/>
            <person name="Fujita J."/>
            <person name="Nakamura S."/>
        </authorList>
    </citation>
    <scope>NUCLEOTIDE SEQUENCE [LARGE SCALE GENOMIC DNA]</scope>
    <source>
        <strain evidence="1 2">JCM 16367</strain>
    </source>
</reference>
<name>A0A7I7P9P2_9MYCO</name>
<dbReference type="AlphaFoldDB" id="A0A7I7P9P2"/>
<protein>
    <submittedName>
        <fullName evidence="1">Uncharacterized protein</fullName>
    </submittedName>
</protein>